<keyword evidence="3 9" id="KW-1003">Cell membrane</keyword>
<feature type="transmembrane region" description="Helical" evidence="9">
    <location>
        <begin position="467"/>
        <end position="490"/>
    </location>
</feature>
<keyword evidence="6 9" id="KW-1133">Transmembrane helix</keyword>
<evidence type="ECO:0000313" key="12">
    <source>
        <dbReference type="Proteomes" id="UP000249910"/>
    </source>
</evidence>
<feature type="transmembrane region" description="Helical" evidence="9">
    <location>
        <begin position="84"/>
        <end position="109"/>
    </location>
</feature>
<dbReference type="InterPro" id="IPR004563">
    <property type="entry name" value="Apolipo_AcylTrfase"/>
</dbReference>
<evidence type="ECO:0000256" key="9">
    <source>
        <dbReference type="HAMAP-Rule" id="MF_01148"/>
    </source>
</evidence>
<dbReference type="NCBIfam" id="TIGR00546">
    <property type="entry name" value="lnt"/>
    <property type="match status" value="1"/>
</dbReference>
<keyword evidence="12" id="KW-1185">Reference proteome</keyword>
<feature type="transmembrane region" description="Helical" evidence="9">
    <location>
        <begin position="162"/>
        <end position="185"/>
    </location>
</feature>
<comment type="function">
    <text evidence="9">Catalyzes the phospholipid dependent N-acylation of the N-terminal cysteine of apolipoprotein, the last step in lipoprotein maturation.</text>
</comment>
<dbReference type="CDD" id="cd07571">
    <property type="entry name" value="ALP_N-acyl_transferase"/>
    <property type="match status" value="1"/>
</dbReference>
<evidence type="ECO:0000256" key="4">
    <source>
        <dbReference type="ARBA" id="ARBA00022679"/>
    </source>
</evidence>
<evidence type="ECO:0000256" key="3">
    <source>
        <dbReference type="ARBA" id="ARBA00022475"/>
    </source>
</evidence>
<evidence type="ECO:0000256" key="6">
    <source>
        <dbReference type="ARBA" id="ARBA00022989"/>
    </source>
</evidence>
<evidence type="ECO:0000259" key="10">
    <source>
        <dbReference type="PROSITE" id="PS50263"/>
    </source>
</evidence>
<dbReference type="EC" id="2.3.1.269" evidence="9"/>
<dbReference type="InterPro" id="IPR003010">
    <property type="entry name" value="C-N_Hydrolase"/>
</dbReference>
<feature type="domain" description="CN hydrolase" evidence="10">
    <location>
        <begin position="227"/>
        <end position="461"/>
    </location>
</feature>
<feature type="transmembrane region" description="Helical" evidence="9">
    <location>
        <begin position="121"/>
        <end position="142"/>
    </location>
</feature>
<dbReference type="PANTHER" id="PTHR38686:SF1">
    <property type="entry name" value="APOLIPOPROTEIN N-ACYLTRANSFERASE"/>
    <property type="match status" value="1"/>
</dbReference>
<feature type="transmembrane region" description="Helical" evidence="9">
    <location>
        <begin position="12"/>
        <end position="39"/>
    </location>
</feature>
<dbReference type="SUPFAM" id="SSF56317">
    <property type="entry name" value="Carbon-nitrogen hydrolase"/>
    <property type="match status" value="1"/>
</dbReference>
<feature type="transmembrane region" description="Helical" evidence="9">
    <location>
        <begin position="192"/>
        <end position="209"/>
    </location>
</feature>
<comment type="similarity">
    <text evidence="2 9">Belongs to the CN hydrolase family. Apolipoprotein N-acyltransferase subfamily.</text>
</comment>
<protein>
    <recommendedName>
        <fullName evidence="9">Apolipoprotein N-acyltransferase</fullName>
        <shortName evidence="9">ALP N-acyltransferase</shortName>
        <ecNumber evidence="9">2.3.1.269</ecNumber>
    </recommendedName>
</protein>
<dbReference type="EMBL" id="CP022132">
    <property type="protein sequence ID" value="ASG68262.1"/>
    <property type="molecule type" value="Genomic_DNA"/>
</dbReference>
<keyword evidence="7 9" id="KW-0472">Membrane</keyword>
<accession>A0ABN5B0Z8</accession>
<dbReference type="InterPro" id="IPR045378">
    <property type="entry name" value="LNT_N"/>
</dbReference>
<evidence type="ECO:0000313" key="11">
    <source>
        <dbReference type="EMBL" id="ASG68262.1"/>
    </source>
</evidence>
<gene>
    <name evidence="9 11" type="primary">lnt</name>
    <name evidence="11" type="ORF">CDV26_07530</name>
</gene>
<evidence type="ECO:0000256" key="2">
    <source>
        <dbReference type="ARBA" id="ARBA00010065"/>
    </source>
</evidence>
<keyword evidence="5 9" id="KW-0812">Transmembrane</keyword>
<comment type="pathway">
    <text evidence="9">Protein modification; lipoprotein biosynthesis (N-acyl transfer).</text>
</comment>
<evidence type="ECO:0000256" key="5">
    <source>
        <dbReference type="ARBA" id="ARBA00022692"/>
    </source>
</evidence>
<feature type="transmembrane region" description="Helical" evidence="9">
    <location>
        <begin position="51"/>
        <end position="72"/>
    </location>
</feature>
<dbReference type="Gene3D" id="3.60.110.10">
    <property type="entry name" value="Carbon-nitrogen hydrolase"/>
    <property type="match status" value="1"/>
</dbReference>
<dbReference type="Pfam" id="PF00795">
    <property type="entry name" value="CN_hydrolase"/>
    <property type="match status" value="1"/>
</dbReference>
<keyword evidence="4 9" id="KW-0808">Transferase</keyword>
<dbReference type="PROSITE" id="PS50263">
    <property type="entry name" value="CN_HYDROLASE"/>
    <property type="match status" value="1"/>
</dbReference>
<proteinExistence type="inferred from homology"/>
<comment type="subcellular location">
    <subcellularLocation>
        <location evidence="1 9">Cell membrane</location>
        <topology evidence="1 9">Multi-pass membrane protein</topology>
    </subcellularLocation>
</comment>
<organism evidence="11 12">
    <name type="scientific">Francisella halioticida</name>
    <dbReference type="NCBI Taxonomy" id="549298"/>
    <lineage>
        <taxon>Bacteria</taxon>
        <taxon>Pseudomonadati</taxon>
        <taxon>Pseudomonadota</taxon>
        <taxon>Gammaproteobacteria</taxon>
        <taxon>Thiotrichales</taxon>
        <taxon>Francisellaceae</taxon>
        <taxon>Francisella</taxon>
    </lineage>
</organism>
<reference evidence="11 12" key="1">
    <citation type="submission" date="2017-06" db="EMBL/GenBank/DDBJ databases">
        <title>Complete genome of Francisella halioticida.</title>
        <authorList>
            <person name="Sjodin A."/>
        </authorList>
    </citation>
    <scope>NUCLEOTIDE SEQUENCE [LARGE SCALE GENOMIC DNA]</scope>
    <source>
        <strain evidence="11 12">DSM 23729</strain>
    </source>
</reference>
<dbReference type="HAMAP" id="MF_01148">
    <property type="entry name" value="Lnt"/>
    <property type="match status" value="1"/>
</dbReference>
<evidence type="ECO:0000256" key="8">
    <source>
        <dbReference type="ARBA" id="ARBA00023315"/>
    </source>
</evidence>
<dbReference type="Pfam" id="PF20154">
    <property type="entry name" value="LNT_N"/>
    <property type="match status" value="1"/>
</dbReference>
<keyword evidence="8 9" id="KW-0012">Acyltransferase</keyword>
<dbReference type="Proteomes" id="UP000249910">
    <property type="component" value="Chromosome"/>
</dbReference>
<comment type="catalytic activity">
    <reaction evidence="9">
        <text>N-terminal S-1,2-diacyl-sn-glyceryl-L-cysteinyl-[lipoprotein] + a glycerophospholipid = N-acyl-S-1,2-diacyl-sn-glyceryl-L-cysteinyl-[lipoprotein] + a 2-acyl-sn-glycero-3-phospholipid + H(+)</text>
        <dbReference type="Rhea" id="RHEA:48228"/>
        <dbReference type="Rhea" id="RHEA-COMP:14681"/>
        <dbReference type="Rhea" id="RHEA-COMP:14684"/>
        <dbReference type="ChEBI" id="CHEBI:15378"/>
        <dbReference type="ChEBI" id="CHEBI:136912"/>
        <dbReference type="ChEBI" id="CHEBI:140656"/>
        <dbReference type="ChEBI" id="CHEBI:140657"/>
        <dbReference type="ChEBI" id="CHEBI:140660"/>
        <dbReference type="EC" id="2.3.1.269"/>
    </reaction>
</comment>
<evidence type="ECO:0000256" key="7">
    <source>
        <dbReference type="ARBA" id="ARBA00023136"/>
    </source>
</evidence>
<dbReference type="RefSeq" id="WP_088772755.1">
    <property type="nucleotide sequence ID" value="NZ_AP023082.1"/>
</dbReference>
<dbReference type="PANTHER" id="PTHR38686">
    <property type="entry name" value="APOLIPOPROTEIN N-ACYLTRANSFERASE"/>
    <property type="match status" value="1"/>
</dbReference>
<name>A0ABN5B0Z8_9GAMM</name>
<sequence>MKNNIFKAIVTVLSGALLTLAFAPFRIDILAIVSLVIFFHILSRSKKNRSAFFTSALFGFGFFGTSVSWVYISIHLFTQSVAAGLAAAIALVILLSFLHIIPFGTFSYILTRKANNFTKILIYPALWTLFEIVKANLLWGGFPWVSLGYSQTESPLVWFANIGGVYLVSYIIVFIACLITFCICNRSNTKKIISSIVIICILYVCGFIIQHNQPPVKTDQLQKVDLVQGDFIQGFKWDRDNFVKMEKYYENVAKKHKNALIILSENAIPSYRQYLSPYFNMLAKIANKNNSALLIGSLSIEQSNNSSKVYNSSIIIGKGHGVYNKHHLVPFGEYFPIKFFGYVDSAGLSNFNAGHKVQPIMNAFGYPLANFICYEVGYPEQVRDQLQGAKLISVISDDSWFGDSIARDQQLQISQVRAIENAKFVLTTTSNGITSVISTNGKIEKELPKNTRGILEKTIYLNSYKTIWMEIGMTLIFVLIVFSLIIGVILKELLEIKKEKSFLK</sequence>
<dbReference type="InterPro" id="IPR036526">
    <property type="entry name" value="C-N_Hydrolase_sf"/>
</dbReference>
<evidence type="ECO:0000256" key="1">
    <source>
        <dbReference type="ARBA" id="ARBA00004651"/>
    </source>
</evidence>